<keyword evidence="10" id="KW-1185">Reference proteome</keyword>
<dbReference type="InterPro" id="IPR036388">
    <property type="entry name" value="WH-like_DNA-bd_sf"/>
</dbReference>
<evidence type="ECO:0000256" key="4">
    <source>
        <dbReference type="ARBA" id="ARBA00023125"/>
    </source>
</evidence>
<accession>A0ABY5K4K6</accession>
<dbReference type="PANTHER" id="PTHR43133:SF8">
    <property type="entry name" value="RNA POLYMERASE SIGMA FACTOR HI_1459-RELATED"/>
    <property type="match status" value="1"/>
</dbReference>
<dbReference type="Pfam" id="PF04542">
    <property type="entry name" value="Sigma70_r2"/>
    <property type="match status" value="1"/>
</dbReference>
<feature type="region of interest" description="Disordered" evidence="6">
    <location>
        <begin position="1"/>
        <end position="56"/>
    </location>
</feature>
<dbReference type="NCBIfam" id="TIGR02937">
    <property type="entry name" value="sigma70-ECF"/>
    <property type="match status" value="1"/>
</dbReference>
<dbReference type="InterPro" id="IPR013249">
    <property type="entry name" value="RNA_pol_sigma70_r4_t2"/>
</dbReference>
<keyword evidence="2" id="KW-0805">Transcription regulation</keyword>
<proteinExistence type="inferred from homology"/>
<keyword evidence="5" id="KW-0804">Transcription</keyword>
<organism evidence="9 10">
    <name type="scientific">Cellulomonas wangsupingiae</name>
    <dbReference type="NCBI Taxonomy" id="2968085"/>
    <lineage>
        <taxon>Bacteria</taxon>
        <taxon>Bacillati</taxon>
        <taxon>Actinomycetota</taxon>
        <taxon>Actinomycetes</taxon>
        <taxon>Micrococcales</taxon>
        <taxon>Cellulomonadaceae</taxon>
        <taxon>Cellulomonas</taxon>
    </lineage>
</organism>
<feature type="compositionally biased region" description="Pro residues" evidence="6">
    <location>
        <begin position="14"/>
        <end position="28"/>
    </location>
</feature>
<dbReference type="SUPFAM" id="SSF88946">
    <property type="entry name" value="Sigma2 domain of RNA polymerase sigma factors"/>
    <property type="match status" value="1"/>
</dbReference>
<protein>
    <submittedName>
        <fullName evidence="9">RNA polymerase sigma factor</fullName>
    </submittedName>
</protein>
<dbReference type="EMBL" id="CP101989">
    <property type="protein sequence ID" value="UUI65387.1"/>
    <property type="molecule type" value="Genomic_DNA"/>
</dbReference>
<evidence type="ECO:0000256" key="6">
    <source>
        <dbReference type="SAM" id="MobiDB-lite"/>
    </source>
</evidence>
<dbReference type="RefSeq" id="WP_227564671.1">
    <property type="nucleotide sequence ID" value="NZ_CP101989.1"/>
</dbReference>
<dbReference type="Pfam" id="PF08281">
    <property type="entry name" value="Sigma70_r4_2"/>
    <property type="match status" value="1"/>
</dbReference>
<evidence type="ECO:0000259" key="8">
    <source>
        <dbReference type="Pfam" id="PF08281"/>
    </source>
</evidence>
<evidence type="ECO:0000256" key="5">
    <source>
        <dbReference type="ARBA" id="ARBA00023163"/>
    </source>
</evidence>
<name>A0ABY5K4K6_9CELL</name>
<evidence type="ECO:0000256" key="2">
    <source>
        <dbReference type="ARBA" id="ARBA00023015"/>
    </source>
</evidence>
<reference evidence="9 10" key="1">
    <citation type="submission" date="2022-07" db="EMBL/GenBank/DDBJ databases">
        <title>Novel species in genus cellulomonas.</title>
        <authorList>
            <person name="Ye L."/>
        </authorList>
    </citation>
    <scope>NUCLEOTIDE SEQUENCE [LARGE SCALE GENOMIC DNA]</scope>
    <source>
        <strain evidence="10">zg-Y908</strain>
    </source>
</reference>
<dbReference type="InterPro" id="IPR007627">
    <property type="entry name" value="RNA_pol_sigma70_r2"/>
</dbReference>
<dbReference type="InterPro" id="IPR013325">
    <property type="entry name" value="RNA_pol_sigma_r2"/>
</dbReference>
<dbReference type="InterPro" id="IPR013324">
    <property type="entry name" value="RNA_pol_sigma_r3/r4-like"/>
</dbReference>
<keyword evidence="4" id="KW-0238">DNA-binding</keyword>
<keyword evidence="3" id="KW-0731">Sigma factor</keyword>
<feature type="compositionally biased region" description="Acidic residues" evidence="6">
    <location>
        <begin position="44"/>
        <end position="56"/>
    </location>
</feature>
<dbReference type="InterPro" id="IPR014284">
    <property type="entry name" value="RNA_pol_sigma-70_dom"/>
</dbReference>
<dbReference type="Gene3D" id="1.10.10.10">
    <property type="entry name" value="Winged helix-like DNA-binding domain superfamily/Winged helix DNA-binding domain"/>
    <property type="match status" value="1"/>
</dbReference>
<dbReference type="SUPFAM" id="SSF88659">
    <property type="entry name" value="Sigma3 and sigma4 domains of RNA polymerase sigma factors"/>
    <property type="match status" value="1"/>
</dbReference>
<dbReference type="Proteomes" id="UP001317322">
    <property type="component" value="Chromosome"/>
</dbReference>
<gene>
    <name evidence="9" type="ORF">NP075_01200</name>
</gene>
<dbReference type="InterPro" id="IPR039425">
    <property type="entry name" value="RNA_pol_sigma-70-like"/>
</dbReference>
<feature type="domain" description="RNA polymerase sigma-70 region 2" evidence="7">
    <location>
        <begin position="74"/>
        <end position="142"/>
    </location>
</feature>
<evidence type="ECO:0000259" key="7">
    <source>
        <dbReference type="Pfam" id="PF04542"/>
    </source>
</evidence>
<sequence>MTTYEVAATTPATPSAPPPLPDGHPGPPARRGDERPGDHPDTRDEPDEPPGTDQPDDVLVERSALGDQSAFAALVARHGAALYRYARRLLPSAQDAEDAVQDALTAAWLGADAYRGDASVRTWLFGIQTNCVRRAARRRARTAVPVDVRDDDAPPSTGAAPVGDPVGHLLAVDLRAALDGALAALPASQRAVWLLVEVEGMSYADAASVLRTTHAAVRGSLARARQSLSRRFSTWR</sequence>
<feature type="compositionally biased region" description="Basic and acidic residues" evidence="6">
    <location>
        <begin position="30"/>
        <end position="43"/>
    </location>
</feature>
<evidence type="ECO:0000313" key="10">
    <source>
        <dbReference type="Proteomes" id="UP001317322"/>
    </source>
</evidence>
<dbReference type="PANTHER" id="PTHR43133">
    <property type="entry name" value="RNA POLYMERASE ECF-TYPE SIGMA FACTO"/>
    <property type="match status" value="1"/>
</dbReference>
<evidence type="ECO:0000313" key="9">
    <source>
        <dbReference type="EMBL" id="UUI65387.1"/>
    </source>
</evidence>
<feature type="domain" description="RNA polymerase sigma factor 70 region 4 type 2" evidence="8">
    <location>
        <begin position="176"/>
        <end position="228"/>
    </location>
</feature>
<evidence type="ECO:0000256" key="3">
    <source>
        <dbReference type="ARBA" id="ARBA00023082"/>
    </source>
</evidence>
<comment type="similarity">
    <text evidence="1">Belongs to the sigma-70 factor family. ECF subfamily.</text>
</comment>
<evidence type="ECO:0000256" key="1">
    <source>
        <dbReference type="ARBA" id="ARBA00010641"/>
    </source>
</evidence>
<dbReference type="Gene3D" id="1.10.1740.10">
    <property type="match status" value="1"/>
</dbReference>